<evidence type="ECO:0000313" key="4">
    <source>
        <dbReference type="Proteomes" id="UP000444721"/>
    </source>
</evidence>
<organism evidence="3 4">
    <name type="scientific">Naegleria fowleri</name>
    <name type="common">Brain eating amoeba</name>
    <dbReference type="NCBI Taxonomy" id="5763"/>
    <lineage>
        <taxon>Eukaryota</taxon>
        <taxon>Discoba</taxon>
        <taxon>Heterolobosea</taxon>
        <taxon>Tetramitia</taxon>
        <taxon>Eutetramitia</taxon>
        <taxon>Vahlkampfiidae</taxon>
        <taxon>Naegleria</taxon>
    </lineage>
</organism>
<gene>
    <name evidence="3" type="ORF">FDP41_013071</name>
</gene>
<dbReference type="InterPro" id="IPR001715">
    <property type="entry name" value="CH_dom"/>
</dbReference>
<dbReference type="OrthoDB" id="18740at2759"/>
<dbReference type="SUPFAM" id="SSF47576">
    <property type="entry name" value="Calponin-homology domain, CH-domain"/>
    <property type="match status" value="1"/>
</dbReference>
<dbReference type="PANTHER" id="PTHR11915">
    <property type="entry name" value="SPECTRIN/FILAMIN RELATED CYTOSKELETAL PROTEIN"/>
    <property type="match status" value="1"/>
</dbReference>
<feature type="compositionally biased region" description="Polar residues" evidence="1">
    <location>
        <begin position="298"/>
        <end position="310"/>
    </location>
</feature>
<dbReference type="AlphaFoldDB" id="A0A6A5C404"/>
<dbReference type="InterPro" id="IPR036872">
    <property type="entry name" value="CH_dom_sf"/>
</dbReference>
<comment type="caution">
    <text evidence="3">The sequence shown here is derived from an EMBL/GenBank/DDBJ whole genome shotgun (WGS) entry which is preliminary data.</text>
</comment>
<dbReference type="GeneID" id="68120286"/>
<protein>
    <recommendedName>
        <fullName evidence="2">Calponin-homology (CH) domain-containing protein</fullName>
    </recommendedName>
</protein>
<accession>A0A6A5C404</accession>
<dbReference type="VEuPathDB" id="AmoebaDB:NF0110290"/>
<evidence type="ECO:0000259" key="2">
    <source>
        <dbReference type="PROSITE" id="PS50021"/>
    </source>
</evidence>
<dbReference type="Gene3D" id="1.10.418.10">
    <property type="entry name" value="Calponin-like domain"/>
    <property type="match status" value="2"/>
</dbReference>
<evidence type="ECO:0000256" key="1">
    <source>
        <dbReference type="SAM" id="MobiDB-lite"/>
    </source>
</evidence>
<keyword evidence="4" id="KW-1185">Reference proteome</keyword>
<feature type="domain" description="Calponin-homology (CH)" evidence="2">
    <location>
        <begin position="137"/>
        <end position="243"/>
    </location>
</feature>
<sequence>MNPLDPNWVQIQHRSFLNWVNSKLKNRNIQLTNLGEDFKTGENLLILLSELTKNEYPLASIRPQYRIQMMNNIAEALNIITKDLNIPLVNIDSNDIVDGNLKLVLAVVYALIYKFQICQVLDQKDLEGNKQNPEALLYIEQLLLQWLNSTLYDNQPVLTNLTSDWTDGEHLKKLILHLTNGQSTTLNDPNWSSFDPVKKLSLCIDQAEHELHIPRIQDAQDLANSPDRFSMIAYLSYFRMVKSENQPQAQQQLENVSTCIISPEETKQATTAAVMQTPVVIEQKDVSASSAPPLEELSNVTTDSQPSSVSAVHVHPPQQMAQYQHHQPKPPQQPIVLNQMPTPPSSQPTNLMDTSSHVSQHYLPQQQLYPNVQQVSTTSSSQSPIHAQLQQQWLPSITTMNSVVTNTYPNMSSHPSSSYLPNSGTCNPTQGPFMTSQPPLSQSTIYPMNMNTTTQMYHQQMMSQPMMMGMQPQPPINPAMSPQNPPPQIMTTTTTTTTGNVFTDMFGNVYSTQLPPQGGPYF</sequence>
<evidence type="ECO:0000313" key="3">
    <source>
        <dbReference type="EMBL" id="KAF0980588.1"/>
    </source>
</evidence>
<feature type="region of interest" description="Disordered" evidence="1">
    <location>
        <begin position="285"/>
        <end position="354"/>
    </location>
</feature>
<dbReference type="RefSeq" id="XP_044565301.1">
    <property type="nucleotide sequence ID" value="XM_044703661.1"/>
</dbReference>
<dbReference type="VEuPathDB" id="AmoebaDB:NfTy_035220"/>
<name>A0A6A5C404_NAEFO</name>
<dbReference type="Pfam" id="PF00307">
    <property type="entry name" value="CH"/>
    <property type="match status" value="2"/>
</dbReference>
<reference evidence="3 4" key="1">
    <citation type="journal article" date="2019" name="Sci. Rep.">
        <title>Nanopore sequencing improves the draft genome of the human pathogenic amoeba Naegleria fowleri.</title>
        <authorList>
            <person name="Liechti N."/>
            <person name="Schurch N."/>
            <person name="Bruggmann R."/>
            <person name="Wittwer M."/>
        </authorList>
    </citation>
    <scope>NUCLEOTIDE SEQUENCE [LARGE SCALE GENOMIC DNA]</scope>
    <source>
        <strain evidence="3 4">ATCC 30894</strain>
    </source>
</reference>
<dbReference type="VEuPathDB" id="AmoebaDB:FDP41_013071"/>
<dbReference type="EMBL" id="VFQX01000017">
    <property type="protein sequence ID" value="KAF0980588.1"/>
    <property type="molecule type" value="Genomic_DNA"/>
</dbReference>
<proteinExistence type="predicted"/>
<dbReference type="SMART" id="SM00033">
    <property type="entry name" value="CH"/>
    <property type="match status" value="2"/>
</dbReference>
<dbReference type="PROSITE" id="PS50021">
    <property type="entry name" value="CH"/>
    <property type="match status" value="2"/>
</dbReference>
<feature type="domain" description="Calponin-homology (CH)" evidence="2">
    <location>
        <begin position="10"/>
        <end position="116"/>
    </location>
</feature>
<dbReference type="Proteomes" id="UP000444721">
    <property type="component" value="Unassembled WGS sequence"/>
</dbReference>